<evidence type="ECO:0000256" key="4">
    <source>
        <dbReference type="ARBA" id="ARBA00022475"/>
    </source>
</evidence>
<dbReference type="Proteomes" id="UP000287171">
    <property type="component" value="Unassembled WGS sequence"/>
</dbReference>
<feature type="transmembrane region" description="Helical" evidence="8">
    <location>
        <begin position="269"/>
        <end position="290"/>
    </location>
</feature>
<dbReference type="Gene3D" id="3.30.460.20">
    <property type="entry name" value="CorA soluble domain-like"/>
    <property type="match status" value="1"/>
</dbReference>
<evidence type="ECO:0000256" key="7">
    <source>
        <dbReference type="ARBA" id="ARBA00023136"/>
    </source>
</evidence>
<dbReference type="InterPro" id="IPR045863">
    <property type="entry name" value="CorA_TM1_TM2"/>
</dbReference>
<dbReference type="PANTHER" id="PTHR46494:SF1">
    <property type="entry name" value="CORA FAMILY METAL ION TRANSPORTER (EUROFUNG)"/>
    <property type="match status" value="1"/>
</dbReference>
<evidence type="ECO:0000256" key="3">
    <source>
        <dbReference type="ARBA" id="ARBA00022448"/>
    </source>
</evidence>
<organism evidence="9 10">
    <name type="scientific">Dictyobacter alpinus</name>
    <dbReference type="NCBI Taxonomy" id="2014873"/>
    <lineage>
        <taxon>Bacteria</taxon>
        <taxon>Bacillati</taxon>
        <taxon>Chloroflexota</taxon>
        <taxon>Ktedonobacteria</taxon>
        <taxon>Ktedonobacterales</taxon>
        <taxon>Dictyobacteraceae</taxon>
        <taxon>Dictyobacter</taxon>
    </lineage>
</organism>
<dbReference type="FunFam" id="1.20.58.340:FF:000012">
    <property type="entry name" value="Magnesium transport protein CorA"/>
    <property type="match status" value="1"/>
</dbReference>
<gene>
    <name evidence="9" type="primary">corA_1</name>
    <name evidence="8" type="synonym">corA</name>
    <name evidence="9" type="ORF">KDA_04830</name>
</gene>
<evidence type="ECO:0000256" key="8">
    <source>
        <dbReference type="RuleBase" id="RU362010"/>
    </source>
</evidence>
<dbReference type="GO" id="GO:0015087">
    <property type="term" value="F:cobalt ion transmembrane transporter activity"/>
    <property type="evidence" value="ECO:0007669"/>
    <property type="project" value="UniProtKB-UniRule"/>
</dbReference>
<accession>A0A402B0X8</accession>
<comment type="function">
    <text evidence="8">Mediates influx of magnesium ions.</text>
</comment>
<protein>
    <recommendedName>
        <fullName evidence="8">Magnesium transport protein CorA</fullName>
    </recommendedName>
</protein>
<name>A0A402B0X8_9CHLR</name>
<dbReference type="CDD" id="cd12822">
    <property type="entry name" value="TmCorA-like"/>
    <property type="match status" value="1"/>
</dbReference>
<dbReference type="PANTHER" id="PTHR46494">
    <property type="entry name" value="CORA FAMILY METAL ION TRANSPORTER (EUROFUNG)"/>
    <property type="match status" value="1"/>
</dbReference>
<dbReference type="InterPro" id="IPR002523">
    <property type="entry name" value="MgTranspt_CorA/ZnTranspt_ZntB"/>
</dbReference>
<evidence type="ECO:0000256" key="2">
    <source>
        <dbReference type="ARBA" id="ARBA00009765"/>
    </source>
</evidence>
<evidence type="ECO:0000256" key="5">
    <source>
        <dbReference type="ARBA" id="ARBA00022692"/>
    </source>
</evidence>
<feature type="transmembrane region" description="Helical" evidence="8">
    <location>
        <begin position="302"/>
        <end position="322"/>
    </location>
</feature>
<dbReference type="GO" id="GO:0005886">
    <property type="term" value="C:plasma membrane"/>
    <property type="evidence" value="ECO:0007669"/>
    <property type="project" value="UniProtKB-SubCell"/>
</dbReference>
<keyword evidence="4 8" id="KW-1003">Cell membrane</keyword>
<dbReference type="EMBL" id="BIFT01000001">
    <property type="protein sequence ID" value="GCE24999.1"/>
    <property type="molecule type" value="Genomic_DNA"/>
</dbReference>
<dbReference type="GO" id="GO:0015095">
    <property type="term" value="F:magnesium ion transmembrane transporter activity"/>
    <property type="evidence" value="ECO:0007669"/>
    <property type="project" value="UniProtKB-UniRule"/>
</dbReference>
<evidence type="ECO:0000313" key="9">
    <source>
        <dbReference type="EMBL" id="GCE24999.1"/>
    </source>
</evidence>
<dbReference type="GO" id="GO:0000287">
    <property type="term" value="F:magnesium ion binding"/>
    <property type="evidence" value="ECO:0007669"/>
    <property type="project" value="TreeGrafter"/>
</dbReference>
<keyword evidence="7 8" id="KW-0472">Membrane</keyword>
<sequence>MQQNVVWHQGSLLVDCSLGQLRDALRDPQSVIWLDILTDGHLEKYTDLLTNEFKLLPLTMEKLEEPHERAKLISHHNYFYLVVHGLEFDMQEIEARTPKMDIVFGKNFLITVHQTHMDWLNDLHQTVCHDKSEDNMIQQGMAYLLHEVLDNLVDSYFPVLDDIDDMVDELENQTVEQTGTEVQSRIFSMKRVLAQMRRVISPQVEVSNSLITRTGDFVPTEVEPYFADVHDHLIRTFEVIDSYRDLMSGLLDVYLTTVANRQNEIMKQLALISTIFLPITFVSGVFGQNFGHSPQVDHDPGFNFWIVLLFMMLVTVGQLWYFRYRKWI</sequence>
<comment type="caution">
    <text evidence="9">The sequence shown here is derived from an EMBL/GenBank/DDBJ whole genome shotgun (WGS) entry which is preliminary data.</text>
</comment>
<evidence type="ECO:0000256" key="6">
    <source>
        <dbReference type="ARBA" id="ARBA00022989"/>
    </source>
</evidence>
<dbReference type="InterPro" id="IPR004488">
    <property type="entry name" value="Mg/Co-transport_prot_CorA"/>
</dbReference>
<keyword evidence="6 8" id="KW-1133">Transmembrane helix</keyword>
<reference evidence="10" key="1">
    <citation type="submission" date="2018-12" db="EMBL/GenBank/DDBJ databases">
        <title>Tengunoibacter tsumagoiensis gen. nov., sp. nov., Dictyobacter kobayashii sp. nov., D. alpinus sp. nov., and D. joshuensis sp. nov. and description of Dictyobacteraceae fam. nov. within the order Ktedonobacterales isolated from Tengu-no-mugimeshi.</title>
        <authorList>
            <person name="Wang C.M."/>
            <person name="Zheng Y."/>
            <person name="Sakai Y."/>
            <person name="Toyoda A."/>
            <person name="Minakuchi Y."/>
            <person name="Abe K."/>
            <person name="Yokota A."/>
            <person name="Yabe S."/>
        </authorList>
    </citation>
    <scope>NUCLEOTIDE SEQUENCE [LARGE SCALE GENOMIC DNA]</scope>
    <source>
        <strain evidence="10">Uno16</strain>
    </source>
</reference>
<keyword evidence="8" id="KW-0406">Ion transport</keyword>
<comment type="subcellular location">
    <subcellularLocation>
        <location evidence="1">Cell membrane</location>
        <topology evidence="1">Multi-pass membrane protein</topology>
    </subcellularLocation>
    <subcellularLocation>
        <location evidence="8">Membrane</location>
        <topology evidence="8">Multi-pass membrane protein</topology>
    </subcellularLocation>
</comment>
<dbReference type="NCBIfam" id="TIGR00383">
    <property type="entry name" value="corA"/>
    <property type="match status" value="1"/>
</dbReference>
<dbReference type="AlphaFoldDB" id="A0A402B0X8"/>
<dbReference type="Pfam" id="PF01544">
    <property type="entry name" value="CorA"/>
    <property type="match status" value="1"/>
</dbReference>
<keyword evidence="10" id="KW-1185">Reference proteome</keyword>
<dbReference type="RefSeq" id="WP_161981876.1">
    <property type="nucleotide sequence ID" value="NZ_BIFT01000001.1"/>
</dbReference>
<dbReference type="GO" id="GO:0050897">
    <property type="term" value="F:cobalt ion binding"/>
    <property type="evidence" value="ECO:0007669"/>
    <property type="project" value="TreeGrafter"/>
</dbReference>
<proteinExistence type="inferred from homology"/>
<dbReference type="Gene3D" id="1.20.58.340">
    <property type="entry name" value="Magnesium transport protein CorA, transmembrane region"/>
    <property type="match status" value="2"/>
</dbReference>
<keyword evidence="5 8" id="KW-0812">Transmembrane</keyword>
<evidence type="ECO:0000256" key="1">
    <source>
        <dbReference type="ARBA" id="ARBA00004651"/>
    </source>
</evidence>
<comment type="similarity">
    <text evidence="2 8">Belongs to the CorA metal ion transporter (MIT) (TC 1.A.35) family.</text>
</comment>
<keyword evidence="8" id="KW-0460">Magnesium</keyword>
<dbReference type="InterPro" id="IPR045861">
    <property type="entry name" value="CorA_cytoplasmic_dom"/>
</dbReference>
<evidence type="ECO:0000313" key="10">
    <source>
        <dbReference type="Proteomes" id="UP000287171"/>
    </source>
</evidence>
<dbReference type="SUPFAM" id="SSF143865">
    <property type="entry name" value="CorA soluble domain-like"/>
    <property type="match status" value="1"/>
</dbReference>
<dbReference type="SUPFAM" id="SSF144083">
    <property type="entry name" value="Magnesium transport protein CorA, transmembrane region"/>
    <property type="match status" value="1"/>
</dbReference>
<keyword evidence="3 8" id="KW-0813">Transport</keyword>